<dbReference type="AlphaFoldDB" id="A0A9Q9UVF2"/>
<dbReference type="EMBL" id="CP017708">
    <property type="protein sequence ID" value="WAN68763.1"/>
    <property type="molecule type" value="Genomic_DNA"/>
</dbReference>
<organism evidence="2">
    <name type="scientific">Moorena producens (strain JHB)</name>
    <dbReference type="NCBI Taxonomy" id="1454205"/>
    <lineage>
        <taxon>Bacteria</taxon>
        <taxon>Bacillati</taxon>
        <taxon>Cyanobacteriota</taxon>
        <taxon>Cyanophyceae</taxon>
        <taxon>Coleofasciculales</taxon>
        <taxon>Coleofasciculaceae</taxon>
        <taxon>Moorena</taxon>
    </lineage>
</organism>
<protein>
    <submittedName>
        <fullName evidence="2">Uncharacterized protein</fullName>
    </submittedName>
</protein>
<evidence type="ECO:0000313" key="2">
    <source>
        <dbReference type="EMBL" id="WAN68763.1"/>
    </source>
</evidence>
<dbReference type="Proteomes" id="UP000176944">
    <property type="component" value="Chromosome"/>
</dbReference>
<reference evidence="2" key="2">
    <citation type="submission" date="2022-10" db="EMBL/GenBank/DDBJ databases">
        <authorList>
            <person name="Ngo T.-E."/>
        </authorList>
    </citation>
    <scope>NUCLEOTIDE SEQUENCE</scope>
    <source>
        <strain evidence="2">JHB</strain>
    </source>
</reference>
<name>A0A9Q9UVF2_MOOP1</name>
<proteinExistence type="predicted"/>
<gene>
    <name evidence="2" type="ORF">BJP36_41090</name>
</gene>
<sequence>MAIAQSEHPTPHLTRSPHTRSPHTRSPQALPTLEELVAMDKAKLVC</sequence>
<evidence type="ECO:0000256" key="1">
    <source>
        <dbReference type="SAM" id="MobiDB-lite"/>
    </source>
</evidence>
<accession>A0A9Q9UVF2</accession>
<reference evidence="2" key="1">
    <citation type="journal article" date="2017" name="Proc. Natl. Acad. Sci. U.S.A.">
        <title>Comparative genomics uncovers the prolific and distinctive metabolic potential of the cyanobacterial genus Moorea.</title>
        <authorList>
            <person name="Leao T."/>
            <person name="Castelao G."/>
            <person name="Korobeynikov A."/>
            <person name="Monroe E.A."/>
            <person name="Podell S."/>
            <person name="Glukhov E."/>
            <person name="Allen E.E."/>
            <person name="Gerwick W.H."/>
            <person name="Gerwick L."/>
        </authorList>
    </citation>
    <scope>NUCLEOTIDE SEQUENCE</scope>
    <source>
        <strain evidence="2">JHB</strain>
    </source>
</reference>
<feature type="region of interest" description="Disordered" evidence="1">
    <location>
        <begin position="1"/>
        <end position="35"/>
    </location>
</feature>